<dbReference type="PANTHER" id="PTHR42794">
    <property type="entry name" value="HEMIN IMPORT ATP-BINDING PROTEIN HMUV"/>
    <property type="match status" value="1"/>
</dbReference>
<dbReference type="Pfam" id="PF01955">
    <property type="entry name" value="CbiZ"/>
    <property type="match status" value="1"/>
</dbReference>
<organism evidence="6 7">
    <name type="scientific">Thalassorhabdus alkalitolerans</name>
    <dbReference type="NCBI Taxonomy" id="2282697"/>
    <lineage>
        <taxon>Bacteria</taxon>
        <taxon>Bacillati</taxon>
        <taxon>Bacillota</taxon>
        <taxon>Bacilli</taxon>
        <taxon>Bacillales</taxon>
        <taxon>Bacillaceae</taxon>
        <taxon>Thalassorhabdus</taxon>
    </lineage>
</organism>
<evidence type="ECO:0000313" key="6">
    <source>
        <dbReference type="EMBL" id="MFC5714162.1"/>
    </source>
</evidence>
<keyword evidence="2" id="KW-0547">Nucleotide-binding</keyword>
<dbReference type="SMART" id="SM00382">
    <property type="entry name" value="AAA"/>
    <property type="match status" value="1"/>
</dbReference>
<dbReference type="EMBL" id="JBHSOZ010000010">
    <property type="protein sequence ID" value="MFC5714162.1"/>
    <property type="molecule type" value="Genomic_DNA"/>
</dbReference>
<dbReference type="NCBIfam" id="NF010068">
    <property type="entry name" value="PRK13548.1"/>
    <property type="match status" value="1"/>
</dbReference>
<protein>
    <submittedName>
        <fullName evidence="6">Heme ABC transporter ATP-binding protein</fullName>
    </submittedName>
</protein>
<comment type="caution">
    <text evidence="6">The sequence shown here is derived from an EMBL/GenBank/DDBJ whole genome shotgun (WGS) entry which is preliminary data.</text>
</comment>
<dbReference type="InterPro" id="IPR017871">
    <property type="entry name" value="ABC_transporter-like_CS"/>
</dbReference>
<dbReference type="InterPro" id="IPR003593">
    <property type="entry name" value="AAA+_ATPase"/>
</dbReference>
<evidence type="ECO:0000259" key="5">
    <source>
        <dbReference type="PROSITE" id="PS50893"/>
    </source>
</evidence>
<feature type="domain" description="ABC transporter" evidence="5">
    <location>
        <begin position="2"/>
        <end position="240"/>
    </location>
</feature>
<dbReference type="PROSITE" id="PS50893">
    <property type="entry name" value="ABC_TRANSPORTER_2"/>
    <property type="match status" value="1"/>
</dbReference>
<reference evidence="7" key="1">
    <citation type="journal article" date="2019" name="Int. J. Syst. Evol. Microbiol.">
        <title>The Global Catalogue of Microorganisms (GCM) 10K type strain sequencing project: providing services to taxonomists for standard genome sequencing and annotation.</title>
        <authorList>
            <consortium name="The Broad Institute Genomics Platform"/>
            <consortium name="The Broad Institute Genome Sequencing Center for Infectious Disease"/>
            <person name="Wu L."/>
            <person name="Ma J."/>
        </authorList>
    </citation>
    <scope>NUCLEOTIDE SEQUENCE [LARGE SCALE GENOMIC DNA]</scope>
    <source>
        <strain evidence="7">CECT 7184</strain>
    </source>
</reference>
<dbReference type="InterPro" id="IPR002808">
    <property type="entry name" value="AdoCbi_amidolase"/>
</dbReference>
<name>A0ABW0YS15_9BACI</name>
<evidence type="ECO:0000256" key="2">
    <source>
        <dbReference type="ARBA" id="ARBA00022741"/>
    </source>
</evidence>
<evidence type="ECO:0000256" key="3">
    <source>
        <dbReference type="ARBA" id="ARBA00022840"/>
    </source>
</evidence>
<dbReference type="RefSeq" id="WP_385942746.1">
    <property type="nucleotide sequence ID" value="NZ_JBHSOZ010000010.1"/>
</dbReference>
<dbReference type="PANTHER" id="PTHR42794:SF1">
    <property type="entry name" value="HEMIN IMPORT ATP-BINDING PROTEIN HMUV"/>
    <property type="match status" value="1"/>
</dbReference>
<accession>A0ABW0YS15</accession>
<sequence>MLTIEHISGGYTNKEDVVKDINLNINKGEIFGILGPNGSGKSTLLKILHAALSSSSGRVLLGDKDIMDYSSKELAKKMAVLPQHAETAFSYSVRQVVELGRYPYQKGWLGLTTSADEEVIHQAMQETNVLHFAEKSVSQLSGGEKQRVMLARALAQEPDILLLDEPTNHLDVSFQMSLLDTLKSWTREKGLTVVAVLHDLNMASMYCHRVLLMDKGKEKALGPPAKVMEGNLLEEVYETAITRKEHPDVPSPLLSLTPSKEERSMNVLTNIEKKTTEEIIHLSVPFPFKTCSSAVIGSGIGWASHFVNRHVPYDYHCDNTEEEFRQFLQQRDIDDADTVGMMTAAVLEDAAFRRFSTEDADLLIMVTAGTSNAVDAARAHTHQSVKETAGTINMWVFIDGTLPDAAFVQALMTATEAKAKSLADFGIMDERTKTIATGTSTDSIVVAASQQGKTHEYGGTVTPLGRQIGRGVYEAVTESLSAYFRRKETMA</sequence>
<dbReference type="Gene3D" id="3.40.50.300">
    <property type="entry name" value="P-loop containing nucleotide triphosphate hydrolases"/>
    <property type="match status" value="1"/>
</dbReference>
<gene>
    <name evidence="6" type="ORF">ACFPU1_15540</name>
</gene>
<keyword evidence="1" id="KW-0813">Transport</keyword>
<keyword evidence="4" id="KW-1278">Translocase</keyword>
<dbReference type="Pfam" id="PF00005">
    <property type="entry name" value="ABC_tran"/>
    <property type="match status" value="1"/>
</dbReference>
<dbReference type="CDD" id="cd03214">
    <property type="entry name" value="ABC_Iron-Siderophores_B12_Hemin"/>
    <property type="match status" value="1"/>
</dbReference>
<evidence type="ECO:0000256" key="1">
    <source>
        <dbReference type="ARBA" id="ARBA00022448"/>
    </source>
</evidence>
<keyword evidence="7" id="KW-1185">Reference proteome</keyword>
<evidence type="ECO:0000256" key="4">
    <source>
        <dbReference type="ARBA" id="ARBA00022967"/>
    </source>
</evidence>
<evidence type="ECO:0000313" key="7">
    <source>
        <dbReference type="Proteomes" id="UP001596142"/>
    </source>
</evidence>
<dbReference type="PROSITE" id="PS00211">
    <property type="entry name" value="ABC_TRANSPORTER_1"/>
    <property type="match status" value="1"/>
</dbReference>
<dbReference type="SUPFAM" id="SSF52540">
    <property type="entry name" value="P-loop containing nucleoside triphosphate hydrolases"/>
    <property type="match status" value="1"/>
</dbReference>
<dbReference type="InterPro" id="IPR027417">
    <property type="entry name" value="P-loop_NTPase"/>
</dbReference>
<proteinExistence type="predicted"/>
<keyword evidence="3 6" id="KW-0067">ATP-binding</keyword>
<dbReference type="Proteomes" id="UP001596142">
    <property type="component" value="Unassembled WGS sequence"/>
</dbReference>
<dbReference type="GO" id="GO:0005524">
    <property type="term" value="F:ATP binding"/>
    <property type="evidence" value="ECO:0007669"/>
    <property type="project" value="UniProtKB-KW"/>
</dbReference>
<dbReference type="InterPro" id="IPR003439">
    <property type="entry name" value="ABC_transporter-like_ATP-bd"/>
</dbReference>